<protein>
    <submittedName>
        <fullName evidence="2">Peptidase inhibitor family I36 protein</fullName>
    </submittedName>
</protein>
<name>A0ABW1D557_9ACTN</name>
<gene>
    <name evidence="2" type="ORF">ACFPZ3_52910</name>
</gene>
<keyword evidence="3" id="KW-1185">Reference proteome</keyword>
<dbReference type="Pfam" id="PF03995">
    <property type="entry name" value="Inhibitor_I36"/>
    <property type="match status" value="1"/>
</dbReference>
<dbReference type="RefSeq" id="WP_379522050.1">
    <property type="nucleotide sequence ID" value="NZ_JBHSPA010000083.1"/>
</dbReference>
<evidence type="ECO:0000313" key="2">
    <source>
        <dbReference type="EMBL" id="MFC5832612.1"/>
    </source>
</evidence>
<dbReference type="EMBL" id="JBHSPA010000083">
    <property type="protein sequence ID" value="MFC5832612.1"/>
    <property type="molecule type" value="Genomic_DNA"/>
</dbReference>
<evidence type="ECO:0000313" key="3">
    <source>
        <dbReference type="Proteomes" id="UP001596058"/>
    </source>
</evidence>
<feature type="signal peptide" evidence="1">
    <location>
        <begin position="1"/>
        <end position="32"/>
    </location>
</feature>
<dbReference type="Gene3D" id="2.60.20.10">
    <property type="entry name" value="Crystallins"/>
    <property type="match status" value="1"/>
</dbReference>
<organism evidence="2 3">
    <name type="scientific">Nonomuraea insulae</name>
    <dbReference type="NCBI Taxonomy" id="1616787"/>
    <lineage>
        <taxon>Bacteria</taxon>
        <taxon>Bacillati</taxon>
        <taxon>Actinomycetota</taxon>
        <taxon>Actinomycetes</taxon>
        <taxon>Streptosporangiales</taxon>
        <taxon>Streptosporangiaceae</taxon>
        <taxon>Nonomuraea</taxon>
    </lineage>
</organism>
<comment type="caution">
    <text evidence="2">The sequence shown here is derived from an EMBL/GenBank/DDBJ whole genome shotgun (WGS) entry which is preliminary data.</text>
</comment>
<reference evidence="3" key="1">
    <citation type="journal article" date="2019" name="Int. J. Syst. Evol. Microbiol.">
        <title>The Global Catalogue of Microorganisms (GCM) 10K type strain sequencing project: providing services to taxonomists for standard genome sequencing and annotation.</title>
        <authorList>
            <consortium name="The Broad Institute Genomics Platform"/>
            <consortium name="The Broad Institute Genome Sequencing Center for Infectious Disease"/>
            <person name="Wu L."/>
            <person name="Ma J."/>
        </authorList>
    </citation>
    <scope>NUCLEOTIDE SEQUENCE [LARGE SCALE GENOMIC DNA]</scope>
    <source>
        <strain evidence="3">CCUG 53903</strain>
    </source>
</reference>
<dbReference type="Proteomes" id="UP001596058">
    <property type="component" value="Unassembled WGS sequence"/>
</dbReference>
<keyword evidence="1" id="KW-0732">Signal</keyword>
<feature type="chain" id="PRO_5047382579" evidence="1">
    <location>
        <begin position="33"/>
        <end position="159"/>
    </location>
</feature>
<accession>A0ABW1D557</accession>
<proteinExistence type="predicted"/>
<sequence length="159" mass="17056">MRFKHYWTATFAVTAALITATAPAASASTAHAGTLGKFNTTTIDLATSTGTSVAVMRVLDQSDCPIHWFCIWEWPQYSGAGTRYTGAGTKELGDYGWRDMVSSVYNRTGGTVTLVDSRSFLESDKTLAVYAGSLIPDLGKVSYPGGGTWNNKVDKIKLG</sequence>
<evidence type="ECO:0000256" key="1">
    <source>
        <dbReference type="SAM" id="SignalP"/>
    </source>
</evidence>